<feature type="transmembrane region" description="Helical" evidence="1">
    <location>
        <begin position="77"/>
        <end position="98"/>
    </location>
</feature>
<organism evidence="2 3">
    <name type="scientific">Araneus ventricosus</name>
    <name type="common">Orbweaver spider</name>
    <name type="synonym">Epeira ventricosa</name>
    <dbReference type="NCBI Taxonomy" id="182803"/>
    <lineage>
        <taxon>Eukaryota</taxon>
        <taxon>Metazoa</taxon>
        <taxon>Ecdysozoa</taxon>
        <taxon>Arthropoda</taxon>
        <taxon>Chelicerata</taxon>
        <taxon>Arachnida</taxon>
        <taxon>Araneae</taxon>
        <taxon>Araneomorphae</taxon>
        <taxon>Entelegynae</taxon>
        <taxon>Araneoidea</taxon>
        <taxon>Araneidae</taxon>
        <taxon>Araneus</taxon>
    </lineage>
</organism>
<keyword evidence="1" id="KW-0472">Membrane</keyword>
<dbReference type="AlphaFoldDB" id="A0A4Y2IAB4"/>
<protein>
    <submittedName>
        <fullName evidence="2">Uncharacterized protein</fullName>
    </submittedName>
</protein>
<evidence type="ECO:0000256" key="1">
    <source>
        <dbReference type="SAM" id="Phobius"/>
    </source>
</evidence>
<feature type="transmembrane region" description="Helical" evidence="1">
    <location>
        <begin position="21"/>
        <end position="40"/>
    </location>
</feature>
<name>A0A4Y2IAB4_ARAVE</name>
<gene>
    <name evidence="2" type="ORF">AVEN_122705_1</name>
</gene>
<comment type="caution">
    <text evidence="2">The sequence shown here is derived from an EMBL/GenBank/DDBJ whole genome shotgun (WGS) entry which is preliminary data.</text>
</comment>
<accession>A0A4Y2IAB4</accession>
<sequence length="146" mass="16631">MIRSCFRLHFFAFTSSFYFKFLFDCSSTPFCFIYLLWPRFHCVTSSWLPPTLDALPLEFVQFSVHSSSSSPAASHSFPMALSLFVCLLFSLSLLLASFPHSLVSNLPSFCHHFEILATEISATDFSKLQQKQRTSKISIPRTISPE</sequence>
<keyword evidence="3" id="KW-1185">Reference proteome</keyword>
<keyword evidence="1" id="KW-0812">Transmembrane</keyword>
<evidence type="ECO:0000313" key="2">
    <source>
        <dbReference type="EMBL" id="GBM74638.1"/>
    </source>
</evidence>
<reference evidence="2 3" key="1">
    <citation type="journal article" date="2019" name="Sci. Rep.">
        <title>Orb-weaving spider Araneus ventricosus genome elucidates the spidroin gene catalogue.</title>
        <authorList>
            <person name="Kono N."/>
            <person name="Nakamura H."/>
            <person name="Ohtoshi R."/>
            <person name="Moran D.A.P."/>
            <person name="Shinohara A."/>
            <person name="Yoshida Y."/>
            <person name="Fujiwara M."/>
            <person name="Mori M."/>
            <person name="Tomita M."/>
            <person name="Arakawa K."/>
        </authorList>
    </citation>
    <scope>NUCLEOTIDE SEQUENCE [LARGE SCALE GENOMIC DNA]</scope>
</reference>
<dbReference type="EMBL" id="BGPR01105909">
    <property type="protein sequence ID" value="GBM74638.1"/>
    <property type="molecule type" value="Genomic_DNA"/>
</dbReference>
<proteinExistence type="predicted"/>
<evidence type="ECO:0000313" key="3">
    <source>
        <dbReference type="Proteomes" id="UP000499080"/>
    </source>
</evidence>
<keyword evidence="1" id="KW-1133">Transmembrane helix</keyword>
<dbReference type="Proteomes" id="UP000499080">
    <property type="component" value="Unassembled WGS sequence"/>
</dbReference>